<evidence type="ECO:0000259" key="4">
    <source>
        <dbReference type="PROSITE" id="PS50836"/>
    </source>
</evidence>
<dbReference type="SUPFAM" id="SSF82671">
    <property type="entry name" value="SEA domain"/>
    <property type="match status" value="1"/>
</dbReference>
<feature type="transmembrane region" description="Helical" evidence="2">
    <location>
        <begin position="469"/>
        <end position="491"/>
    </location>
</feature>
<dbReference type="WBParaSite" id="ACAC_0001301501-mRNA-1">
    <property type="protein sequence ID" value="ACAC_0001301501-mRNA-1"/>
    <property type="gene ID" value="ACAC_0001301501"/>
</dbReference>
<keyword evidence="2" id="KW-0472">Membrane</keyword>
<evidence type="ECO:0000256" key="2">
    <source>
        <dbReference type="SAM" id="Phobius"/>
    </source>
</evidence>
<feature type="region of interest" description="Disordered" evidence="1">
    <location>
        <begin position="622"/>
        <end position="652"/>
    </location>
</feature>
<evidence type="ECO:0000256" key="1">
    <source>
        <dbReference type="SAM" id="MobiDB-lite"/>
    </source>
</evidence>
<dbReference type="Proteomes" id="UP000035642">
    <property type="component" value="Unassembled WGS sequence"/>
</dbReference>
<keyword evidence="2" id="KW-1133">Transmembrane helix</keyword>
<feature type="compositionally biased region" description="Polar residues" evidence="1">
    <location>
        <begin position="535"/>
        <end position="546"/>
    </location>
</feature>
<dbReference type="InterPro" id="IPR036364">
    <property type="entry name" value="SEA_dom_sf"/>
</dbReference>
<dbReference type="InterPro" id="IPR000082">
    <property type="entry name" value="SEA_dom"/>
</dbReference>
<dbReference type="InterPro" id="IPR045266">
    <property type="entry name" value="DOH_DOMON"/>
</dbReference>
<reference evidence="6" key="2">
    <citation type="submission" date="2016-04" db="UniProtKB">
        <authorList>
            <consortium name="WormBaseParasite"/>
        </authorList>
    </citation>
    <scope>IDENTIFICATION</scope>
</reference>
<keyword evidence="2" id="KW-0812">Transmembrane</keyword>
<feature type="domain" description="DOMON" evidence="4">
    <location>
        <begin position="1"/>
        <end position="56"/>
    </location>
</feature>
<dbReference type="PROSITE" id="PS50836">
    <property type="entry name" value="DOMON"/>
    <property type="match status" value="2"/>
</dbReference>
<reference evidence="5" key="1">
    <citation type="submission" date="2012-09" db="EMBL/GenBank/DDBJ databases">
        <authorList>
            <person name="Martin A.A."/>
        </authorList>
    </citation>
    <scope>NUCLEOTIDE SEQUENCE</scope>
</reference>
<dbReference type="CDD" id="cd09631">
    <property type="entry name" value="DOMON_DOH"/>
    <property type="match status" value="2"/>
</dbReference>
<dbReference type="PROSITE" id="PS50024">
    <property type="entry name" value="SEA"/>
    <property type="match status" value="1"/>
</dbReference>
<dbReference type="PANTHER" id="PTHR46901:SF3">
    <property type="entry name" value="EGF-LIKE DOMAIN-CONTAINING PROTEIN"/>
    <property type="match status" value="1"/>
</dbReference>
<feature type="compositionally biased region" description="Basic and acidic residues" evidence="1">
    <location>
        <begin position="622"/>
        <end position="639"/>
    </location>
</feature>
<accession>A0A158PCS3</accession>
<feature type="domain" description="SEA" evidence="3">
    <location>
        <begin position="343"/>
        <end position="453"/>
    </location>
</feature>
<proteinExistence type="predicted"/>
<feature type="domain" description="DOMON" evidence="4">
    <location>
        <begin position="137"/>
        <end position="253"/>
    </location>
</feature>
<feature type="compositionally biased region" description="Basic and acidic residues" evidence="1">
    <location>
        <begin position="293"/>
        <end position="304"/>
    </location>
</feature>
<dbReference type="SMART" id="SM00664">
    <property type="entry name" value="DoH"/>
    <property type="match status" value="1"/>
</dbReference>
<sequence>ASPRPDSTFGGSDSLTTATAFSEDGITTIVFRKKLKATDEWDHSIEGPMTVIWAKGVNPSNYQHTTGGPPIQADPNFFSNNAFKYHGRNQRGILTIDFLQEMKNEKLIHGLHIDASTCSGSYAFPANCVAEEAEKKCQYVVKWISDGEVARFSVKALMKTSQWVAVGFSPDGLMAGSDVIVIRLELEKEVTVTDQFMIDHGRPVVDEQQDIFDVETSWNSGILVTNFSRELYSKDQNDIDLTKCVHLLFTPTANIIEPNGEIRKHEETPVASKTKVCLNTCSEMPSKTGKPVTNDESKEVKEVATPKPKQPVESSPRTTTKVLIPPVIKASVPFVVYEPTEPVKSRYVLRVRILNKVYVPALADPQSEYYQSFTKTVTSAFNGLLAKRWKGMQVSKLLGYHEGSVIAEFEVVSTADVPRPIEVKSLFEENAVRGNIGDLSIEPSTIKANLAASTSKEDEMHGKAYVRNLVVIAASTLLLLFAVLCTCCLLCRVRRTSRFDSYPVQHPAPYFYGNGVAKSHAGFDNAAFHTHQRHYSQATTASTKPSGSPPSADDLDATPGGIGETTYHEWYSKVGSKPASQHHEEAVAVVRPPSATPYVSYPNDPSGYYTLGGGAPSDLIRCGHENSHGKKEKLWKTDSDQFSSEKGYAPKH</sequence>
<feature type="region of interest" description="Disordered" evidence="1">
    <location>
        <begin position="534"/>
        <end position="559"/>
    </location>
</feature>
<dbReference type="STRING" id="6313.A0A158PCS3"/>
<evidence type="ECO:0000313" key="6">
    <source>
        <dbReference type="WBParaSite" id="ACAC_0001301501-mRNA-1"/>
    </source>
</evidence>
<dbReference type="InterPro" id="IPR005018">
    <property type="entry name" value="DOMON_domain"/>
</dbReference>
<feature type="region of interest" description="Disordered" evidence="1">
    <location>
        <begin position="285"/>
        <end position="318"/>
    </location>
</feature>
<keyword evidence="5" id="KW-1185">Reference proteome</keyword>
<name>A0A158PCS3_ANGCA</name>
<dbReference type="PANTHER" id="PTHR46901">
    <property type="entry name" value="GH04942P"/>
    <property type="match status" value="1"/>
</dbReference>
<organism evidence="5 6">
    <name type="scientific">Angiostrongylus cantonensis</name>
    <name type="common">Rat lungworm</name>
    <dbReference type="NCBI Taxonomy" id="6313"/>
    <lineage>
        <taxon>Eukaryota</taxon>
        <taxon>Metazoa</taxon>
        <taxon>Ecdysozoa</taxon>
        <taxon>Nematoda</taxon>
        <taxon>Chromadorea</taxon>
        <taxon>Rhabditida</taxon>
        <taxon>Rhabditina</taxon>
        <taxon>Rhabditomorpha</taxon>
        <taxon>Strongyloidea</taxon>
        <taxon>Metastrongylidae</taxon>
        <taxon>Angiostrongylus</taxon>
    </lineage>
</organism>
<protein>
    <submittedName>
        <fullName evidence="6">DOMON domain-containing protein</fullName>
    </submittedName>
</protein>
<evidence type="ECO:0000313" key="5">
    <source>
        <dbReference type="Proteomes" id="UP000035642"/>
    </source>
</evidence>
<dbReference type="Pfam" id="PF03351">
    <property type="entry name" value="DOMON"/>
    <property type="match status" value="1"/>
</dbReference>
<dbReference type="AlphaFoldDB" id="A0A158PCS3"/>
<evidence type="ECO:0000259" key="3">
    <source>
        <dbReference type="PROSITE" id="PS50024"/>
    </source>
</evidence>